<gene>
    <name evidence="2" type="ORF">P0Y65_05120</name>
</gene>
<protein>
    <submittedName>
        <fullName evidence="2">CHAD domain-containing protein</fullName>
    </submittedName>
</protein>
<dbReference type="Gene3D" id="1.40.20.10">
    <property type="entry name" value="CHAD domain"/>
    <property type="match status" value="1"/>
</dbReference>
<dbReference type="PANTHER" id="PTHR39339:SF1">
    <property type="entry name" value="CHAD DOMAIN-CONTAINING PROTEIN"/>
    <property type="match status" value="1"/>
</dbReference>
<sequence length="299" mass="34056">MAFAFRQQGGIGEQVRKIARKQIERALEECDAQDADFDRTVHGLRRRCKRLRGLVQLIAPHFKKSKAEDKAFRDAAKGLAGTRDATVMVETFAALVEHDRGHGGIIEHDGRMLDWLKDQVGTPPDADEQADILQAFAKVFRKARKRARDWDISGHGFARIGDGLEQTYRQMRRDMAAAQDEGTAETMHEWRKQVKYHWHHVSLFQNTAPDLLTPRRQVLDKLGEYLGDHHNLAVLGDLLRQHEEAASKSDLILVRKAIAERQAGLAKDAFALGRQLTAEKPGTLRERFAQYWLLLPKKD</sequence>
<name>A0AAJ5VWD9_9HYPH</name>
<dbReference type="EMBL" id="CP119312">
    <property type="protein sequence ID" value="WEK05637.1"/>
    <property type="molecule type" value="Genomic_DNA"/>
</dbReference>
<accession>A0AAJ5VWD9</accession>
<feature type="domain" description="CHAD" evidence="1">
    <location>
        <begin position="8"/>
        <end position="297"/>
    </location>
</feature>
<evidence type="ECO:0000313" key="2">
    <source>
        <dbReference type="EMBL" id="WEK05637.1"/>
    </source>
</evidence>
<evidence type="ECO:0000259" key="1">
    <source>
        <dbReference type="PROSITE" id="PS51708"/>
    </source>
</evidence>
<dbReference type="Pfam" id="PF05235">
    <property type="entry name" value="CHAD"/>
    <property type="match status" value="1"/>
</dbReference>
<dbReference type="SMART" id="SM00880">
    <property type="entry name" value="CHAD"/>
    <property type="match status" value="1"/>
</dbReference>
<reference evidence="2" key="1">
    <citation type="submission" date="2023-03" db="EMBL/GenBank/DDBJ databases">
        <title>Andean soil-derived lignocellulolytic bacterial consortium as a source of novel taxa and putative plastic-active enzymes.</title>
        <authorList>
            <person name="Diaz-Garcia L."/>
            <person name="Chuvochina M."/>
            <person name="Feuerriegel G."/>
            <person name="Bunk B."/>
            <person name="Sproer C."/>
            <person name="Streit W.R."/>
            <person name="Rodriguez L.M."/>
            <person name="Overmann J."/>
            <person name="Jimenez D.J."/>
        </authorList>
    </citation>
    <scope>NUCLEOTIDE SEQUENCE</scope>
    <source>
        <strain evidence="2">MAG 4196</strain>
    </source>
</reference>
<dbReference type="AlphaFoldDB" id="A0AAJ5VWD9"/>
<dbReference type="PROSITE" id="PS51708">
    <property type="entry name" value="CHAD"/>
    <property type="match status" value="1"/>
</dbReference>
<dbReference type="InterPro" id="IPR038186">
    <property type="entry name" value="CHAD_dom_sf"/>
</dbReference>
<dbReference type="InterPro" id="IPR007899">
    <property type="entry name" value="CHAD_dom"/>
</dbReference>
<proteinExistence type="predicted"/>
<dbReference type="PANTHER" id="PTHR39339">
    <property type="entry name" value="SLR1444 PROTEIN"/>
    <property type="match status" value="1"/>
</dbReference>
<dbReference type="Proteomes" id="UP001217476">
    <property type="component" value="Chromosome"/>
</dbReference>
<evidence type="ECO:0000313" key="3">
    <source>
        <dbReference type="Proteomes" id="UP001217476"/>
    </source>
</evidence>
<organism evidence="2 3">
    <name type="scientific">Candidatus Devosia phytovorans</name>
    <dbReference type="NCBI Taxonomy" id="3121372"/>
    <lineage>
        <taxon>Bacteria</taxon>
        <taxon>Pseudomonadati</taxon>
        <taxon>Pseudomonadota</taxon>
        <taxon>Alphaproteobacteria</taxon>
        <taxon>Hyphomicrobiales</taxon>
        <taxon>Devosiaceae</taxon>
        <taxon>Devosia</taxon>
    </lineage>
</organism>